<reference evidence="9" key="3">
    <citation type="submission" date="2015-06" db="UniProtKB">
        <authorList>
            <consortium name="EnsemblMetazoa"/>
        </authorList>
    </citation>
    <scope>IDENTIFICATION</scope>
</reference>
<dbReference type="STRING" id="283909.R7TWK1"/>
<dbReference type="SUPFAM" id="SSF57667">
    <property type="entry name" value="beta-beta-alpha zinc fingers"/>
    <property type="match status" value="2"/>
</dbReference>
<evidence type="ECO:0000256" key="2">
    <source>
        <dbReference type="ARBA" id="ARBA00022737"/>
    </source>
</evidence>
<feature type="domain" description="C2H2-type" evidence="7">
    <location>
        <begin position="404"/>
        <end position="431"/>
    </location>
</feature>
<dbReference type="PANTHER" id="PTHR24379">
    <property type="entry name" value="KRAB AND ZINC FINGER DOMAIN-CONTAINING"/>
    <property type="match status" value="1"/>
</dbReference>
<reference evidence="8 10" key="2">
    <citation type="journal article" date="2013" name="Nature">
        <title>Insights into bilaterian evolution from three spiralian genomes.</title>
        <authorList>
            <person name="Simakov O."/>
            <person name="Marletaz F."/>
            <person name="Cho S.J."/>
            <person name="Edsinger-Gonzales E."/>
            <person name="Havlak P."/>
            <person name="Hellsten U."/>
            <person name="Kuo D.H."/>
            <person name="Larsson T."/>
            <person name="Lv J."/>
            <person name="Arendt D."/>
            <person name="Savage R."/>
            <person name="Osoegawa K."/>
            <person name="de Jong P."/>
            <person name="Grimwood J."/>
            <person name="Chapman J.A."/>
            <person name="Shapiro H."/>
            <person name="Aerts A."/>
            <person name="Otillar R.P."/>
            <person name="Terry A.Y."/>
            <person name="Boore J.L."/>
            <person name="Grigoriev I.V."/>
            <person name="Lindberg D.R."/>
            <person name="Seaver E.C."/>
            <person name="Weisblat D.A."/>
            <person name="Putnam N.H."/>
            <person name="Rokhsar D.S."/>
        </authorList>
    </citation>
    <scope>NUCLEOTIDE SEQUENCE</scope>
    <source>
        <strain evidence="8 10">I ESC-2004</strain>
    </source>
</reference>
<feature type="domain" description="C2H2-type" evidence="7">
    <location>
        <begin position="466"/>
        <end position="494"/>
    </location>
</feature>
<keyword evidence="10" id="KW-1185">Reference proteome</keyword>
<dbReference type="InterPro" id="IPR036236">
    <property type="entry name" value="Znf_C2H2_sf"/>
</dbReference>
<evidence type="ECO:0000256" key="6">
    <source>
        <dbReference type="SAM" id="MobiDB-lite"/>
    </source>
</evidence>
<evidence type="ECO:0000256" key="5">
    <source>
        <dbReference type="PROSITE-ProRule" id="PRU00042"/>
    </source>
</evidence>
<evidence type="ECO:0000313" key="10">
    <source>
        <dbReference type="Proteomes" id="UP000014760"/>
    </source>
</evidence>
<accession>R7TWK1</accession>
<feature type="domain" description="C2H2-type" evidence="7">
    <location>
        <begin position="495"/>
        <end position="523"/>
    </location>
</feature>
<keyword evidence="4" id="KW-0862">Zinc</keyword>
<proteinExistence type="predicted"/>
<dbReference type="InterPro" id="IPR013087">
    <property type="entry name" value="Znf_C2H2_type"/>
</dbReference>
<evidence type="ECO:0000313" key="9">
    <source>
        <dbReference type="EnsemblMetazoa" id="CapteP225972"/>
    </source>
</evidence>
<name>R7TWK1_CAPTE</name>
<dbReference type="HOGENOM" id="CLU_439580_0_0_1"/>
<dbReference type="PROSITE" id="PS50157">
    <property type="entry name" value="ZINC_FINGER_C2H2_2"/>
    <property type="match status" value="5"/>
</dbReference>
<keyword evidence="1" id="KW-0479">Metal-binding</keyword>
<dbReference type="EMBL" id="KB308242">
    <property type="protein sequence ID" value="ELT98139.1"/>
    <property type="molecule type" value="Genomic_DNA"/>
</dbReference>
<dbReference type="PANTHER" id="PTHR24379:SF121">
    <property type="entry name" value="C2H2-TYPE DOMAIN-CONTAINING PROTEIN"/>
    <property type="match status" value="1"/>
</dbReference>
<keyword evidence="3 5" id="KW-0863">Zinc-finger</keyword>
<dbReference type="AlphaFoldDB" id="R7TWK1"/>
<reference evidence="10" key="1">
    <citation type="submission" date="2012-12" db="EMBL/GenBank/DDBJ databases">
        <authorList>
            <person name="Hellsten U."/>
            <person name="Grimwood J."/>
            <person name="Chapman J.A."/>
            <person name="Shapiro H."/>
            <person name="Aerts A."/>
            <person name="Otillar R.P."/>
            <person name="Terry A.Y."/>
            <person name="Boore J.L."/>
            <person name="Simakov O."/>
            <person name="Marletaz F."/>
            <person name="Cho S.-J."/>
            <person name="Edsinger-Gonzales E."/>
            <person name="Havlak P."/>
            <person name="Kuo D.-H."/>
            <person name="Larsson T."/>
            <person name="Lv J."/>
            <person name="Arendt D."/>
            <person name="Savage R."/>
            <person name="Osoegawa K."/>
            <person name="de Jong P."/>
            <person name="Lindberg D.R."/>
            <person name="Seaver E.C."/>
            <person name="Weisblat D.A."/>
            <person name="Putnam N.H."/>
            <person name="Grigoriev I.V."/>
            <person name="Rokhsar D.S."/>
        </authorList>
    </citation>
    <scope>NUCLEOTIDE SEQUENCE</scope>
    <source>
        <strain evidence="10">I ESC-2004</strain>
    </source>
</reference>
<organism evidence="8">
    <name type="scientific">Capitella teleta</name>
    <name type="common">Polychaete worm</name>
    <dbReference type="NCBI Taxonomy" id="283909"/>
    <lineage>
        <taxon>Eukaryota</taxon>
        <taxon>Metazoa</taxon>
        <taxon>Spiralia</taxon>
        <taxon>Lophotrochozoa</taxon>
        <taxon>Annelida</taxon>
        <taxon>Polychaeta</taxon>
        <taxon>Sedentaria</taxon>
        <taxon>Scolecida</taxon>
        <taxon>Capitellidae</taxon>
        <taxon>Capitella</taxon>
    </lineage>
</organism>
<evidence type="ECO:0000259" key="7">
    <source>
        <dbReference type="PROSITE" id="PS50157"/>
    </source>
</evidence>
<dbReference type="OrthoDB" id="6061248at2759"/>
<dbReference type="PROSITE" id="PS00028">
    <property type="entry name" value="ZINC_FINGER_C2H2_1"/>
    <property type="match status" value="5"/>
</dbReference>
<feature type="region of interest" description="Disordered" evidence="6">
    <location>
        <begin position="87"/>
        <end position="108"/>
    </location>
</feature>
<feature type="domain" description="C2H2-type" evidence="7">
    <location>
        <begin position="524"/>
        <end position="554"/>
    </location>
</feature>
<protein>
    <recommendedName>
        <fullName evidence="7">C2H2-type domain-containing protein</fullName>
    </recommendedName>
</protein>
<evidence type="ECO:0000256" key="3">
    <source>
        <dbReference type="ARBA" id="ARBA00022771"/>
    </source>
</evidence>
<dbReference type="SMART" id="SM00355">
    <property type="entry name" value="ZnF_C2H2"/>
    <property type="match status" value="9"/>
</dbReference>
<dbReference type="Proteomes" id="UP000014760">
    <property type="component" value="Unassembled WGS sequence"/>
</dbReference>
<gene>
    <name evidence="8" type="ORF">CAPTEDRAFT_225972</name>
</gene>
<dbReference type="EnsemblMetazoa" id="CapteT225972">
    <property type="protein sequence ID" value="CapteP225972"/>
    <property type="gene ID" value="CapteG225972"/>
</dbReference>
<dbReference type="Gene3D" id="3.30.160.60">
    <property type="entry name" value="Classic Zinc Finger"/>
    <property type="match status" value="3"/>
</dbReference>
<dbReference type="EMBL" id="AMQN01002107">
    <property type="status" value="NOT_ANNOTATED_CDS"/>
    <property type="molecule type" value="Genomic_DNA"/>
</dbReference>
<dbReference type="GO" id="GO:0008270">
    <property type="term" value="F:zinc ion binding"/>
    <property type="evidence" value="ECO:0007669"/>
    <property type="project" value="UniProtKB-KW"/>
</dbReference>
<dbReference type="Pfam" id="PF00096">
    <property type="entry name" value="zf-C2H2"/>
    <property type="match status" value="2"/>
</dbReference>
<evidence type="ECO:0000256" key="1">
    <source>
        <dbReference type="ARBA" id="ARBA00022723"/>
    </source>
</evidence>
<evidence type="ECO:0000256" key="4">
    <source>
        <dbReference type="ARBA" id="ARBA00022833"/>
    </source>
</evidence>
<feature type="domain" description="C2H2-type" evidence="7">
    <location>
        <begin position="432"/>
        <end position="460"/>
    </location>
</feature>
<sequence length="622" mass="72683">MSSSLCLQFPWQLLQQIFAETNNDLEELKFHADINGTEETAGEIQVNNSNPVVKIIIKAQKDSLLMALEDGWQCSVSALESDSIERLRKDSEDHSAQSSEENSEQLETLDFGEDVLSEQEEEEENCSRNLRKRKIKETEKPAPVLICPVCLDSFCKQETLKRHLLKFHQVPWKTYAEAIKVDSEDLKCVRDKISESLKRTFADLELCCICQLPISLSGRSRREHLRCEHDITMEEYNTVLSMSEEERQGFLEEKSAKRKENKSSEFCGLCNKYFSTLSVHTTHVRTMHPNNTQMLLDLEKKRSAYNTSTIVMQCPLCTEQRNGKAIFRHFKDLHGKHSDYVAMQKELTDKYKEQHLAHERNRYRDKLLSRTANCKFCEKEFPHRWARARHQSKCPANPNPTKLHHCSICMRSYTTREKLDAHIKEHPEDGRYFCEQCGKSYKHKSGLYIHLRKVHGVQMKAANFQHSCDKCERRFFDKTSLQDHIQRKHADIRDKTCNHCGKGFRTHSDLQKHIKYVHENNYKYRCEQCGHGVDRRSHLQTHRCGRVKRIQNEPVVPADKPVYEDLSRSYVAGPPSFMQYEEEVRATVSQEPSPVTSYMLLEPAMPVPRDEQQLYPQEQHFI</sequence>
<evidence type="ECO:0000313" key="8">
    <source>
        <dbReference type="EMBL" id="ELT98139.1"/>
    </source>
</evidence>
<keyword evidence="2" id="KW-0677">Repeat</keyword>
<dbReference type="OMA" id="DHESMEA"/>